<keyword evidence="4" id="KW-1185">Reference proteome</keyword>
<feature type="transmembrane region" description="Helical" evidence="1">
    <location>
        <begin position="109"/>
        <end position="127"/>
    </location>
</feature>
<feature type="domain" description="VTT" evidence="2">
    <location>
        <begin position="28"/>
        <end position="145"/>
    </location>
</feature>
<evidence type="ECO:0000313" key="3">
    <source>
        <dbReference type="EMBL" id="MDX8537321.1"/>
    </source>
</evidence>
<sequence>MTEAIHHLIEQYGLVAVFLGCVAEGESAAILAGFFAHQHVFVAWQAFLAAAIGAFAGDTFFFILGRSFADHPYVLRLKARPGFSHAFRLVSSHPNIFVLSNRYIYGMRLVGGVAAGFASITVTRFVVLNAISSLVWAALFCTVGYVFGLSAERIVGQALARHERLLTALAIGLAVAFLAWFLAHSVAKKERANDARDGQSEAK</sequence>
<reference evidence="3 4" key="1">
    <citation type="submission" date="2023-08" db="EMBL/GenBank/DDBJ databases">
        <title>Implementing the SeqCode for naming new Mesorhizobium species isolated from Vachellia karroo root nodules.</title>
        <authorList>
            <person name="Van Lill M."/>
        </authorList>
    </citation>
    <scope>NUCLEOTIDE SEQUENCE [LARGE SCALE GENOMIC DNA]</scope>
    <source>
        <strain evidence="3 4">VK4B</strain>
    </source>
</reference>
<feature type="transmembrane region" description="Helical" evidence="1">
    <location>
        <begin position="164"/>
        <end position="183"/>
    </location>
</feature>
<keyword evidence="1" id="KW-0472">Membrane</keyword>
<evidence type="ECO:0000256" key="1">
    <source>
        <dbReference type="SAM" id="Phobius"/>
    </source>
</evidence>
<dbReference type="InterPro" id="IPR051311">
    <property type="entry name" value="DedA_domain"/>
</dbReference>
<dbReference type="EMBL" id="JAVIIP010000003">
    <property type="protein sequence ID" value="MDX8537321.1"/>
    <property type="molecule type" value="Genomic_DNA"/>
</dbReference>
<gene>
    <name evidence="3" type="ORF">RFM23_06755</name>
</gene>
<evidence type="ECO:0000259" key="2">
    <source>
        <dbReference type="Pfam" id="PF09335"/>
    </source>
</evidence>
<keyword evidence="1" id="KW-1133">Transmembrane helix</keyword>
<dbReference type="Pfam" id="PF09335">
    <property type="entry name" value="VTT_dom"/>
    <property type="match status" value="1"/>
</dbReference>
<dbReference type="InterPro" id="IPR032816">
    <property type="entry name" value="VTT_dom"/>
</dbReference>
<dbReference type="PANTHER" id="PTHR42709">
    <property type="entry name" value="ALKALINE PHOSPHATASE LIKE PROTEIN"/>
    <property type="match status" value="1"/>
</dbReference>
<dbReference type="PANTHER" id="PTHR42709:SF2">
    <property type="entry name" value="INNER MEMBRANE PROTEIN YOHD"/>
    <property type="match status" value="1"/>
</dbReference>
<organism evidence="3 4">
    <name type="scientific">Mesorhizobium abyssinicae</name>
    <dbReference type="NCBI Taxonomy" id="1209958"/>
    <lineage>
        <taxon>Bacteria</taxon>
        <taxon>Pseudomonadati</taxon>
        <taxon>Pseudomonadota</taxon>
        <taxon>Alphaproteobacteria</taxon>
        <taxon>Hyphomicrobiales</taxon>
        <taxon>Phyllobacteriaceae</taxon>
        <taxon>Mesorhizobium</taxon>
    </lineage>
</organism>
<dbReference type="Proteomes" id="UP001276564">
    <property type="component" value="Unassembled WGS sequence"/>
</dbReference>
<feature type="transmembrane region" description="Helical" evidence="1">
    <location>
        <begin position="12"/>
        <end position="36"/>
    </location>
</feature>
<name>A0ABU5AJ95_9HYPH</name>
<feature type="transmembrane region" description="Helical" evidence="1">
    <location>
        <begin position="42"/>
        <end position="64"/>
    </location>
</feature>
<proteinExistence type="predicted"/>
<feature type="transmembrane region" description="Helical" evidence="1">
    <location>
        <begin position="133"/>
        <end position="152"/>
    </location>
</feature>
<evidence type="ECO:0000313" key="4">
    <source>
        <dbReference type="Proteomes" id="UP001276564"/>
    </source>
</evidence>
<keyword evidence="1" id="KW-0812">Transmembrane</keyword>
<accession>A0ABU5AJ95</accession>
<protein>
    <submittedName>
        <fullName evidence="3">DedA family protein</fullName>
    </submittedName>
</protein>
<comment type="caution">
    <text evidence="3">The sequence shown here is derived from an EMBL/GenBank/DDBJ whole genome shotgun (WGS) entry which is preliminary data.</text>
</comment>
<dbReference type="RefSeq" id="WP_292350647.1">
    <property type="nucleotide sequence ID" value="NZ_JAVIIP010000003.1"/>
</dbReference>